<dbReference type="Proteomes" id="UP001054945">
    <property type="component" value="Unassembled WGS sequence"/>
</dbReference>
<reference evidence="2 3" key="1">
    <citation type="submission" date="2021-06" db="EMBL/GenBank/DDBJ databases">
        <title>Caerostris extrusa draft genome.</title>
        <authorList>
            <person name="Kono N."/>
            <person name="Arakawa K."/>
        </authorList>
    </citation>
    <scope>NUCLEOTIDE SEQUENCE [LARGE SCALE GENOMIC DNA]</scope>
</reference>
<protein>
    <submittedName>
        <fullName evidence="2">Uncharacterized protein</fullName>
    </submittedName>
</protein>
<gene>
    <name evidence="2" type="ORF">CEXT_739691</name>
</gene>
<feature type="region of interest" description="Disordered" evidence="1">
    <location>
        <begin position="21"/>
        <end position="41"/>
    </location>
</feature>
<dbReference type="AlphaFoldDB" id="A0AAV4U8Y7"/>
<comment type="caution">
    <text evidence="2">The sequence shown here is derived from an EMBL/GenBank/DDBJ whole genome shotgun (WGS) entry which is preliminary data.</text>
</comment>
<accession>A0AAV4U8Y7</accession>
<keyword evidence="3" id="KW-1185">Reference proteome</keyword>
<feature type="compositionally biased region" description="Polar residues" evidence="1">
    <location>
        <begin position="23"/>
        <end position="41"/>
    </location>
</feature>
<evidence type="ECO:0000313" key="3">
    <source>
        <dbReference type="Proteomes" id="UP001054945"/>
    </source>
</evidence>
<organism evidence="2 3">
    <name type="scientific">Caerostris extrusa</name>
    <name type="common">Bark spider</name>
    <name type="synonym">Caerostris bankana</name>
    <dbReference type="NCBI Taxonomy" id="172846"/>
    <lineage>
        <taxon>Eukaryota</taxon>
        <taxon>Metazoa</taxon>
        <taxon>Ecdysozoa</taxon>
        <taxon>Arthropoda</taxon>
        <taxon>Chelicerata</taxon>
        <taxon>Arachnida</taxon>
        <taxon>Araneae</taxon>
        <taxon>Araneomorphae</taxon>
        <taxon>Entelegynae</taxon>
        <taxon>Araneoidea</taxon>
        <taxon>Araneidae</taxon>
        <taxon>Caerostris</taxon>
    </lineage>
</organism>
<evidence type="ECO:0000256" key="1">
    <source>
        <dbReference type="SAM" id="MobiDB-lite"/>
    </source>
</evidence>
<sequence>MIMALKRYMILAQALSYERQPIRSPTPSQNSNIRHPFNVKSSVTPRDQNLPVLRLNSPSQGEIRKFTLSRPPISSRHNSGLVSFQHVSLAYMVLLIK</sequence>
<name>A0AAV4U8Y7_CAEEX</name>
<evidence type="ECO:0000313" key="2">
    <source>
        <dbReference type="EMBL" id="GIY54090.1"/>
    </source>
</evidence>
<proteinExistence type="predicted"/>
<dbReference type="EMBL" id="BPLR01012471">
    <property type="protein sequence ID" value="GIY54090.1"/>
    <property type="molecule type" value="Genomic_DNA"/>
</dbReference>